<sequence length="306" mass="31697">MTSSRTTLGRPAPQGPTASAVSPQPPDDAPQPPAQQRRVRRAPGARDLTASSRVGLGVAVVWFSVLALLPLAAVVVATSSGGWGRFSATITDPQTAAAISLTITHALIVTLVNMVMGTVIAWVLVRDSFPGRRLLEVLIDIPFALPTIVAGLVLLSLYGPSSPLGVNVANTELSVTLALLFVTLPFVVRTVQPVLAELDQDVEEAAASLGAGRTTILRRVILPSLVPAIASGAALSFARGISEYGSLVLLSGNLPMRTEVASVRILSYLENGDQAAAAAVATLLLAVSLLAIVALDLIQRKVASRG</sequence>
<feature type="transmembrane region" description="Helical" evidence="9">
    <location>
        <begin position="137"/>
        <end position="158"/>
    </location>
</feature>
<dbReference type="EMBL" id="PDJH01000001">
    <property type="protein sequence ID" value="PFG37163.1"/>
    <property type="molecule type" value="Genomic_DNA"/>
</dbReference>
<dbReference type="InterPro" id="IPR005667">
    <property type="entry name" value="Sulph_transpt2"/>
</dbReference>
<gene>
    <name evidence="12" type="ORF">ATL41_1911</name>
</gene>
<dbReference type="PANTHER" id="PTHR30406:SF8">
    <property type="entry name" value="SULFATE TRANSPORT SYSTEM PERMEASE PROTEIN CYST"/>
    <property type="match status" value="1"/>
</dbReference>
<evidence type="ECO:0000256" key="9">
    <source>
        <dbReference type="RuleBase" id="RU366001"/>
    </source>
</evidence>
<dbReference type="InterPro" id="IPR000515">
    <property type="entry name" value="MetI-like"/>
</dbReference>
<comment type="similarity">
    <text evidence="9">Belongs to the binding-protein-dependent transport system permease family. CysTW subfamily.</text>
</comment>
<feature type="compositionally biased region" description="Pro residues" evidence="10">
    <location>
        <begin position="23"/>
        <end position="33"/>
    </location>
</feature>
<protein>
    <recommendedName>
        <fullName evidence="9">Sulfate transport system permease protein CysT</fullName>
    </recommendedName>
</protein>
<dbReference type="AlphaFoldDB" id="A0A2A9EEC9"/>
<comment type="function">
    <text evidence="9">Part of the ABC transporter complex (TC 3.A.1.6.1) involved in sulfate/thiosulfate import.</text>
</comment>
<dbReference type="Pfam" id="PF00528">
    <property type="entry name" value="BPD_transp_1"/>
    <property type="match status" value="1"/>
</dbReference>
<feature type="transmembrane region" description="Helical" evidence="9">
    <location>
        <begin position="164"/>
        <end position="188"/>
    </location>
</feature>
<comment type="caution">
    <text evidence="12">The sequence shown here is derived from an EMBL/GenBank/DDBJ whole genome shotgun (WGS) entry which is preliminary data.</text>
</comment>
<organism evidence="12 13">
    <name type="scientific">Flavimobilis soli</name>
    <dbReference type="NCBI Taxonomy" id="442709"/>
    <lineage>
        <taxon>Bacteria</taxon>
        <taxon>Bacillati</taxon>
        <taxon>Actinomycetota</taxon>
        <taxon>Actinomycetes</taxon>
        <taxon>Micrococcales</taxon>
        <taxon>Jonesiaceae</taxon>
        <taxon>Flavimobilis</taxon>
    </lineage>
</organism>
<keyword evidence="6 9" id="KW-0764">Sulfate transport</keyword>
<feature type="region of interest" description="Disordered" evidence="10">
    <location>
        <begin position="1"/>
        <end position="44"/>
    </location>
</feature>
<dbReference type="InterPro" id="IPR011865">
    <property type="entry name" value="CysT_permease"/>
</dbReference>
<evidence type="ECO:0000256" key="2">
    <source>
        <dbReference type="ARBA" id="ARBA00011779"/>
    </source>
</evidence>
<keyword evidence="4 9" id="KW-0812">Transmembrane</keyword>
<evidence type="ECO:0000256" key="4">
    <source>
        <dbReference type="ARBA" id="ARBA00022692"/>
    </source>
</evidence>
<keyword evidence="7 9" id="KW-0472">Membrane</keyword>
<comment type="subunit">
    <text evidence="2">The complex is composed of two ATP-binding proteins (CysA), two transmembrane proteins (CysT and CysW) and a solute-binding protein (CysP).</text>
</comment>
<dbReference type="OrthoDB" id="9774448at2"/>
<comment type="function">
    <text evidence="8">Part of the ABC transporter complex CysAWTP (TC 3.A.1.6.1) involved in sulfate/thiosulfate import. Probably responsible for the translocation of the substrate across the membrane.</text>
</comment>
<dbReference type="InterPro" id="IPR035906">
    <property type="entry name" value="MetI-like_sf"/>
</dbReference>
<dbReference type="CDD" id="cd06261">
    <property type="entry name" value="TM_PBP2"/>
    <property type="match status" value="1"/>
</dbReference>
<feature type="transmembrane region" description="Helical" evidence="9">
    <location>
        <begin position="54"/>
        <end position="77"/>
    </location>
</feature>
<dbReference type="GO" id="GO:0005886">
    <property type="term" value="C:plasma membrane"/>
    <property type="evidence" value="ECO:0007669"/>
    <property type="project" value="InterPro"/>
</dbReference>
<dbReference type="Proteomes" id="UP000221394">
    <property type="component" value="Unassembled WGS sequence"/>
</dbReference>
<feature type="transmembrane region" description="Helical" evidence="9">
    <location>
        <begin position="220"/>
        <end position="241"/>
    </location>
</feature>
<evidence type="ECO:0000256" key="5">
    <source>
        <dbReference type="ARBA" id="ARBA00022989"/>
    </source>
</evidence>
<evidence type="ECO:0000259" key="11">
    <source>
        <dbReference type="PROSITE" id="PS50928"/>
    </source>
</evidence>
<evidence type="ECO:0000256" key="1">
    <source>
        <dbReference type="ARBA" id="ARBA00004141"/>
    </source>
</evidence>
<feature type="domain" description="ABC transmembrane type-1" evidence="11">
    <location>
        <begin position="99"/>
        <end position="295"/>
    </location>
</feature>
<dbReference type="NCBIfam" id="TIGR00969">
    <property type="entry name" value="3a0106s02"/>
    <property type="match status" value="1"/>
</dbReference>
<evidence type="ECO:0000256" key="7">
    <source>
        <dbReference type="ARBA" id="ARBA00023136"/>
    </source>
</evidence>
<comment type="caution">
    <text evidence="9">Lacks conserved residue(s) required for the propagation of feature annotation.</text>
</comment>
<dbReference type="SUPFAM" id="SSF161098">
    <property type="entry name" value="MetI-like"/>
    <property type="match status" value="1"/>
</dbReference>
<dbReference type="Gene3D" id="1.10.3720.10">
    <property type="entry name" value="MetI-like"/>
    <property type="match status" value="1"/>
</dbReference>
<evidence type="ECO:0000313" key="13">
    <source>
        <dbReference type="Proteomes" id="UP000221394"/>
    </source>
</evidence>
<dbReference type="NCBIfam" id="TIGR02139">
    <property type="entry name" value="permease_CysT"/>
    <property type="match status" value="1"/>
</dbReference>
<name>A0A2A9EEC9_9MICO</name>
<proteinExistence type="inferred from homology"/>
<keyword evidence="3 9" id="KW-0813">Transport</keyword>
<feature type="transmembrane region" description="Helical" evidence="9">
    <location>
        <begin position="97"/>
        <end position="125"/>
    </location>
</feature>
<evidence type="ECO:0000256" key="3">
    <source>
        <dbReference type="ARBA" id="ARBA00022448"/>
    </source>
</evidence>
<comment type="subcellular location">
    <subcellularLocation>
        <location evidence="1">Membrane</location>
        <topology evidence="1">Multi-pass membrane protein</topology>
    </subcellularLocation>
</comment>
<reference evidence="12 13" key="1">
    <citation type="submission" date="2017-10" db="EMBL/GenBank/DDBJ databases">
        <title>Sequencing the genomes of 1000 actinobacteria strains.</title>
        <authorList>
            <person name="Klenk H.-P."/>
        </authorList>
    </citation>
    <scope>NUCLEOTIDE SEQUENCE [LARGE SCALE GENOMIC DNA]</scope>
    <source>
        <strain evidence="12 13">DSM 21574</strain>
    </source>
</reference>
<keyword evidence="5 9" id="KW-1133">Transmembrane helix</keyword>
<evidence type="ECO:0000313" key="12">
    <source>
        <dbReference type="EMBL" id="PFG37163.1"/>
    </source>
</evidence>
<evidence type="ECO:0000256" key="10">
    <source>
        <dbReference type="SAM" id="MobiDB-lite"/>
    </source>
</evidence>
<evidence type="ECO:0000256" key="6">
    <source>
        <dbReference type="ARBA" id="ARBA00023032"/>
    </source>
</evidence>
<dbReference type="PROSITE" id="PS50928">
    <property type="entry name" value="ABC_TM1"/>
    <property type="match status" value="1"/>
</dbReference>
<evidence type="ECO:0000256" key="8">
    <source>
        <dbReference type="ARBA" id="ARBA00025323"/>
    </source>
</evidence>
<dbReference type="GO" id="GO:0015419">
    <property type="term" value="F:ABC-type sulfate transporter activity"/>
    <property type="evidence" value="ECO:0007669"/>
    <property type="project" value="UniProtKB-UniRule"/>
</dbReference>
<keyword evidence="13" id="KW-1185">Reference proteome</keyword>
<accession>A0A2A9EEC9</accession>
<dbReference type="PANTHER" id="PTHR30406">
    <property type="entry name" value="SULFATE TRANSPORT SYSTEM PERMEASE PROTEIN"/>
    <property type="match status" value="1"/>
</dbReference>
<feature type="transmembrane region" description="Helical" evidence="9">
    <location>
        <begin position="275"/>
        <end position="298"/>
    </location>
</feature>